<comment type="caution">
    <text evidence="3">The sequence shown here is derived from an EMBL/GenBank/DDBJ whole genome shotgun (WGS) entry which is preliminary data.</text>
</comment>
<dbReference type="Gene3D" id="2.130.10.10">
    <property type="entry name" value="YVTN repeat-like/Quinoprotein amine dehydrogenase"/>
    <property type="match status" value="1"/>
</dbReference>
<dbReference type="SUPFAM" id="SSF50978">
    <property type="entry name" value="WD40 repeat-like"/>
    <property type="match status" value="1"/>
</dbReference>
<dbReference type="InterPro" id="IPR015943">
    <property type="entry name" value="WD40/YVTN_repeat-like_dom_sf"/>
</dbReference>
<name>A0A430PZN2_SCHBO</name>
<dbReference type="STRING" id="6184.A0A430PZN2"/>
<dbReference type="InterPro" id="IPR001680">
    <property type="entry name" value="WD40_rpt"/>
</dbReference>
<gene>
    <name evidence="3" type="ORF">DC041_0001779</name>
</gene>
<organism evidence="3 4">
    <name type="scientific">Schistosoma bovis</name>
    <name type="common">Blood fluke</name>
    <dbReference type="NCBI Taxonomy" id="6184"/>
    <lineage>
        <taxon>Eukaryota</taxon>
        <taxon>Metazoa</taxon>
        <taxon>Spiralia</taxon>
        <taxon>Lophotrochozoa</taxon>
        <taxon>Platyhelminthes</taxon>
        <taxon>Trematoda</taxon>
        <taxon>Digenea</taxon>
        <taxon>Strigeidida</taxon>
        <taxon>Schistosomatoidea</taxon>
        <taxon>Schistosomatidae</taxon>
        <taxon>Schistosoma</taxon>
    </lineage>
</organism>
<dbReference type="PANTHER" id="PTHR10971">
    <property type="entry name" value="MRNA EXPORT FACTOR AND BUB3"/>
    <property type="match status" value="1"/>
</dbReference>
<accession>A0A430PZN2</accession>
<evidence type="ECO:0000313" key="3">
    <source>
        <dbReference type="EMBL" id="RTG80889.1"/>
    </source>
</evidence>
<dbReference type="SMART" id="SM00320">
    <property type="entry name" value="WD40"/>
    <property type="match status" value="3"/>
</dbReference>
<dbReference type="EMBL" id="QMKO01003772">
    <property type="protein sequence ID" value="RTG80889.1"/>
    <property type="molecule type" value="Genomic_DNA"/>
</dbReference>
<reference evidence="3 4" key="1">
    <citation type="journal article" date="2019" name="PLoS Pathog.">
        <title>Genome sequence of the bovine parasite Schistosoma bovis Tanzania.</title>
        <authorList>
            <person name="Oey H."/>
            <person name="Zakrzewski M."/>
            <person name="Gobert G."/>
            <person name="Gravermann K."/>
            <person name="Stoye J."/>
            <person name="Jones M."/>
            <person name="Mcmanus D."/>
            <person name="Krause L."/>
        </authorList>
    </citation>
    <scope>NUCLEOTIDE SEQUENCE [LARGE SCALE GENOMIC DNA]</scope>
    <source>
        <strain evidence="3 4">TAN1997</strain>
    </source>
</reference>
<dbReference type="Proteomes" id="UP000290809">
    <property type="component" value="Unassembled WGS sequence"/>
</dbReference>
<dbReference type="InterPro" id="IPR036322">
    <property type="entry name" value="WD40_repeat_dom_sf"/>
</dbReference>
<dbReference type="Pfam" id="PF00400">
    <property type="entry name" value="WD40"/>
    <property type="match status" value="2"/>
</dbReference>
<protein>
    <submittedName>
        <fullName evidence="3">Cell cycle arrest protein BUB3</fullName>
    </submittedName>
</protein>
<dbReference type="AlphaFoldDB" id="A0A430PZN2"/>
<keyword evidence="2" id="KW-0677">Repeat</keyword>
<evidence type="ECO:0000313" key="4">
    <source>
        <dbReference type="Proteomes" id="UP000290809"/>
    </source>
</evidence>
<proteinExistence type="predicted"/>
<evidence type="ECO:0000256" key="1">
    <source>
        <dbReference type="ARBA" id="ARBA00022574"/>
    </source>
</evidence>
<evidence type="ECO:0000256" key="2">
    <source>
        <dbReference type="ARBA" id="ARBA00022737"/>
    </source>
</evidence>
<sequence length="196" mass="21685">MAPLTTTVDQYKLSSLPTDGVTAVRFQPGKAAPQFLVASSWDCTVRIYDVASGSQRLFYQHSTPVLDTAFSDTVHVVSGSLDGELKLFDCNTNQNQTLGSCLRAISTMHYNSNIQACITASSNATDSKGGAQSVHRQPSTVYTMDSIRNQLVVGTAGRHVLIWDLRQMHAPLEQRESSLRYQTRCIQCFQMDKVIY</sequence>
<keyword evidence="4" id="KW-1185">Reference proteome</keyword>
<keyword evidence="1" id="KW-0853">WD repeat</keyword>